<sequence length="493" mass="56831">MNQLIYSDNSSHDNVYQSNGYHETTYCVLFARNSNSNNNTIDLISMENSIISEWRLALNNVIITLQIISAILIFFGNLLVISAVVTTKELKRITDLYIVSLALADLLVAILLMPPFIIRQNVGHWPFKSPELCIYWLSFNVLLCTASILNLCCISVDRYIAINYPMKYISKRTRRTALYMIGGAWTFSFLVTLPPIFGMQHHAGVGNCSIRSDMGYRFLTGTTAFIIPFLLIGFIYVRIFWVIRQRSKEFAKGKFSADSKEHRHKSSDLIFSRNNIHIQHIARIKQCFSSCSFNRRRSFVLSDRQSNLCISYTPNKRHKMDKVNKHPCQSISSPILQERSVQSCPKNKCNTDSHCIDDKTVNNSVSSQQKHPKYENEQAVTSQKNGSSQSKSKCSDEQKNRDFSRRERFTFTREQKTVETVATVVCCFILCWLPYAVLHFVEGTYECLVSERLYMVLSWAAYLNSMCNPFIYAFCNKEYLTAFKRLLHIRSNV</sequence>
<dbReference type="Pfam" id="PF00001">
    <property type="entry name" value="7tm_1"/>
    <property type="match status" value="1"/>
</dbReference>
<dbReference type="InterPro" id="IPR017452">
    <property type="entry name" value="GPCR_Rhodpsn_7TM"/>
</dbReference>
<dbReference type="SUPFAM" id="SSF81321">
    <property type="entry name" value="Family A G protein-coupled receptor-like"/>
    <property type="match status" value="1"/>
</dbReference>
<evidence type="ECO:0000256" key="1">
    <source>
        <dbReference type="ARBA" id="ARBA00004651"/>
    </source>
</evidence>
<feature type="transmembrane region" description="Helical" evidence="12">
    <location>
        <begin position="218"/>
        <end position="243"/>
    </location>
</feature>
<dbReference type="SMART" id="SM01381">
    <property type="entry name" value="7TM_GPCR_Srsx"/>
    <property type="match status" value="1"/>
</dbReference>
<dbReference type="GO" id="GO:0071880">
    <property type="term" value="P:adenylate cyclase-activating adrenergic receptor signaling pathway"/>
    <property type="evidence" value="ECO:0007669"/>
    <property type="project" value="TreeGrafter"/>
</dbReference>
<organism evidence="14 15">
    <name type="scientific">Schistosoma japonicum</name>
    <name type="common">Blood fluke</name>
    <dbReference type="NCBI Taxonomy" id="6182"/>
    <lineage>
        <taxon>Eukaryota</taxon>
        <taxon>Metazoa</taxon>
        <taxon>Spiralia</taxon>
        <taxon>Lophotrochozoa</taxon>
        <taxon>Platyhelminthes</taxon>
        <taxon>Trematoda</taxon>
        <taxon>Digenea</taxon>
        <taxon>Strigeidida</taxon>
        <taxon>Schistosomatoidea</taxon>
        <taxon>Schistosomatidae</taxon>
        <taxon>Schistosoma</taxon>
    </lineage>
</organism>
<dbReference type="EMBL" id="SKCS01000724">
    <property type="protein sequence ID" value="TNN04908.1"/>
    <property type="molecule type" value="Genomic_DNA"/>
</dbReference>
<feature type="transmembrane region" description="Helical" evidence="12">
    <location>
        <begin position="61"/>
        <end position="84"/>
    </location>
</feature>
<evidence type="ECO:0000256" key="12">
    <source>
        <dbReference type="SAM" id="Phobius"/>
    </source>
</evidence>
<evidence type="ECO:0000256" key="11">
    <source>
        <dbReference type="SAM" id="MobiDB-lite"/>
    </source>
</evidence>
<gene>
    <name evidence="14" type="ORF">EWB00_010135</name>
</gene>
<feature type="transmembrane region" description="Helical" evidence="12">
    <location>
        <begin position="177"/>
        <end position="198"/>
    </location>
</feature>
<feature type="compositionally biased region" description="Low complexity" evidence="11">
    <location>
        <begin position="382"/>
        <end position="392"/>
    </location>
</feature>
<evidence type="ECO:0000256" key="5">
    <source>
        <dbReference type="ARBA" id="ARBA00023040"/>
    </source>
</evidence>
<feature type="domain" description="G-protein coupled receptors family 1 profile" evidence="13">
    <location>
        <begin position="76"/>
        <end position="472"/>
    </location>
</feature>
<keyword evidence="7" id="KW-1015">Disulfide bond</keyword>
<evidence type="ECO:0000256" key="7">
    <source>
        <dbReference type="ARBA" id="ARBA00023157"/>
    </source>
</evidence>
<evidence type="ECO:0000256" key="4">
    <source>
        <dbReference type="ARBA" id="ARBA00022989"/>
    </source>
</evidence>
<feature type="transmembrane region" description="Helical" evidence="12">
    <location>
        <begin position="96"/>
        <end position="114"/>
    </location>
</feature>
<keyword evidence="3 10" id="KW-0812">Transmembrane</keyword>
<dbReference type="InterPro" id="IPR000276">
    <property type="entry name" value="GPCR_Rhodpsn"/>
</dbReference>
<keyword evidence="15" id="KW-1185">Reference proteome</keyword>
<dbReference type="PANTHER" id="PTHR24248">
    <property type="entry name" value="ADRENERGIC RECEPTOR-RELATED G-PROTEIN COUPLED RECEPTOR"/>
    <property type="match status" value="1"/>
</dbReference>
<evidence type="ECO:0000313" key="14">
    <source>
        <dbReference type="EMBL" id="TNN04908.1"/>
    </source>
</evidence>
<dbReference type="CDD" id="cd15061">
    <property type="entry name" value="7tmA_tyramine_R-like"/>
    <property type="match status" value="1"/>
</dbReference>
<comment type="similarity">
    <text evidence="10">Belongs to the G-protein coupled receptor 1 family.</text>
</comment>
<feature type="transmembrane region" description="Helical" evidence="12">
    <location>
        <begin position="421"/>
        <end position="441"/>
    </location>
</feature>
<feature type="transmembrane region" description="Helical" evidence="12">
    <location>
        <begin position="453"/>
        <end position="475"/>
    </location>
</feature>
<reference evidence="14 15" key="1">
    <citation type="submission" date="2019-03" db="EMBL/GenBank/DDBJ databases">
        <title>An improved genome assembly of the fluke Schistosoma japonicum.</title>
        <authorList>
            <person name="Hu W."/>
            <person name="Luo F."/>
            <person name="Yin M."/>
            <person name="Mo X."/>
            <person name="Sun C."/>
            <person name="Wu Q."/>
            <person name="Zhu B."/>
            <person name="Xiang M."/>
            <person name="Wang J."/>
            <person name="Wang Y."/>
            <person name="Zhang T."/>
            <person name="Xu B."/>
            <person name="Zheng H."/>
            <person name="Feng Z."/>
        </authorList>
    </citation>
    <scope>NUCLEOTIDE SEQUENCE [LARGE SCALE GENOMIC DNA]</scope>
    <source>
        <strain evidence="14">HuSjv2</strain>
        <tissue evidence="14">Worms</tissue>
    </source>
</reference>
<dbReference type="PROSITE" id="PS00237">
    <property type="entry name" value="G_PROTEIN_RECEP_F1_1"/>
    <property type="match status" value="1"/>
</dbReference>
<keyword evidence="6 12" id="KW-0472">Membrane</keyword>
<evidence type="ECO:0000256" key="6">
    <source>
        <dbReference type="ARBA" id="ARBA00023136"/>
    </source>
</evidence>
<evidence type="ECO:0000256" key="8">
    <source>
        <dbReference type="ARBA" id="ARBA00023170"/>
    </source>
</evidence>
<dbReference type="OrthoDB" id="5977853at2759"/>
<comment type="caution">
    <text evidence="14">The sequence shown here is derived from an EMBL/GenBank/DDBJ whole genome shotgun (WGS) entry which is preliminary data.</text>
</comment>
<dbReference type="Proteomes" id="UP000311919">
    <property type="component" value="Unassembled WGS sequence"/>
</dbReference>
<feature type="region of interest" description="Disordered" evidence="11">
    <location>
        <begin position="366"/>
        <end position="400"/>
    </location>
</feature>
<dbReference type="PRINTS" id="PR00237">
    <property type="entry name" value="GPCRRHODOPSN"/>
</dbReference>
<proteinExistence type="inferred from homology"/>
<evidence type="ECO:0000313" key="15">
    <source>
        <dbReference type="Proteomes" id="UP000311919"/>
    </source>
</evidence>
<dbReference type="STRING" id="6182.A0A4Z2CL00"/>
<dbReference type="GO" id="GO:0005886">
    <property type="term" value="C:plasma membrane"/>
    <property type="evidence" value="ECO:0007669"/>
    <property type="project" value="UniProtKB-SubCell"/>
</dbReference>
<name>A0A4Z2CL00_SCHJA</name>
<keyword evidence="8 10" id="KW-0675">Receptor</keyword>
<dbReference type="GO" id="GO:0043410">
    <property type="term" value="P:positive regulation of MAPK cascade"/>
    <property type="evidence" value="ECO:0007669"/>
    <property type="project" value="TreeGrafter"/>
</dbReference>
<keyword evidence="5 10" id="KW-0297">G-protein coupled receptor</keyword>
<dbReference type="GO" id="GO:0004993">
    <property type="term" value="F:G protein-coupled serotonin receptor activity"/>
    <property type="evidence" value="ECO:0007669"/>
    <property type="project" value="UniProtKB-ARBA"/>
</dbReference>
<evidence type="ECO:0000256" key="10">
    <source>
        <dbReference type="RuleBase" id="RU000688"/>
    </source>
</evidence>
<keyword evidence="9 10" id="KW-0807">Transducer</keyword>
<dbReference type="AlphaFoldDB" id="A0A4Z2CL00"/>
<dbReference type="PROSITE" id="PS50262">
    <property type="entry name" value="G_PROTEIN_RECEP_F1_2"/>
    <property type="match status" value="1"/>
</dbReference>
<dbReference type="PANTHER" id="PTHR24248:SF199">
    <property type="entry name" value="IP13425P-RELATED"/>
    <property type="match status" value="1"/>
</dbReference>
<keyword evidence="2" id="KW-1003">Cell membrane</keyword>
<evidence type="ECO:0000256" key="2">
    <source>
        <dbReference type="ARBA" id="ARBA00022475"/>
    </source>
</evidence>
<accession>A0A4Z2CL00</accession>
<evidence type="ECO:0000256" key="9">
    <source>
        <dbReference type="ARBA" id="ARBA00023224"/>
    </source>
</evidence>
<comment type="subcellular location">
    <subcellularLocation>
        <location evidence="1">Cell membrane</location>
        <topology evidence="1">Multi-pass membrane protein</topology>
    </subcellularLocation>
</comment>
<feature type="transmembrane region" description="Helical" evidence="12">
    <location>
        <begin position="134"/>
        <end position="156"/>
    </location>
</feature>
<keyword evidence="4 12" id="KW-1133">Transmembrane helix</keyword>
<evidence type="ECO:0000256" key="3">
    <source>
        <dbReference type="ARBA" id="ARBA00022692"/>
    </source>
</evidence>
<evidence type="ECO:0000259" key="13">
    <source>
        <dbReference type="PROSITE" id="PS50262"/>
    </source>
</evidence>
<dbReference type="Gene3D" id="1.20.1070.10">
    <property type="entry name" value="Rhodopsin 7-helix transmembrane proteins"/>
    <property type="match status" value="2"/>
</dbReference>
<protein>
    <submittedName>
        <fullName evidence="14">Octopamine receptor</fullName>
    </submittedName>
</protein>